<sequence>LLNNYIKVGTIEIKSIEIFEPKPDADVTKLKPGIEHISLISPNFDDLHSFFIVNGLPVDKMGIDEVHKFFKTKLINMIEIEFRNDCLYKKFEK</sequence>
<feature type="non-terminal residue" evidence="1">
    <location>
        <position position="1"/>
    </location>
</feature>
<proteinExistence type="predicted"/>
<dbReference type="EMBL" id="JAGQNY010000017">
    <property type="protein sequence ID" value="MCA9302423.1"/>
    <property type="molecule type" value="Genomic_DNA"/>
</dbReference>
<dbReference type="AlphaFoldDB" id="A0A955E2S9"/>
<comment type="caution">
    <text evidence="1">The sequence shown here is derived from an EMBL/GenBank/DDBJ whole genome shotgun (WGS) entry which is preliminary data.</text>
</comment>
<reference evidence="1" key="1">
    <citation type="submission" date="2020-04" db="EMBL/GenBank/DDBJ databases">
        <authorList>
            <person name="Zhang T."/>
        </authorList>
    </citation>
    <scope>NUCLEOTIDE SEQUENCE</scope>
    <source>
        <strain evidence="1">HKST-UBA80</strain>
    </source>
</reference>
<name>A0A955E2S9_UNCKA</name>
<dbReference type="Proteomes" id="UP000714817">
    <property type="component" value="Unassembled WGS sequence"/>
</dbReference>
<accession>A0A955E2S9</accession>
<evidence type="ECO:0000313" key="1">
    <source>
        <dbReference type="EMBL" id="MCA9302423.1"/>
    </source>
</evidence>
<evidence type="ECO:0000313" key="2">
    <source>
        <dbReference type="Proteomes" id="UP000714817"/>
    </source>
</evidence>
<organism evidence="1 2">
    <name type="scientific">candidate division WWE3 bacterium</name>
    <dbReference type="NCBI Taxonomy" id="2053526"/>
    <lineage>
        <taxon>Bacteria</taxon>
        <taxon>Katanobacteria</taxon>
    </lineage>
</organism>
<protein>
    <submittedName>
        <fullName evidence="1">Uncharacterized protein</fullName>
    </submittedName>
</protein>
<reference evidence="1" key="2">
    <citation type="journal article" date="2021" name="Microbiome">
        <title>Successional dynamics and alternative stable states in a saline activated sludge microbial community over 9 years.</title>
        <authorList>
            <person name="Wang Y."/>
            <person name="Ye J."/>
            <person name="Ju F."/>
            <person name="Liu L."/>
            <person name="Boyd J.A."/>
            <person name="Deng Y."/>
            <person name="Parks D.H."/>
            <person name="Jiang X."/>
            <person name="Yin X."/>
            <person name="Woodcroft B.J."/>
            <person name="Tyson G.W."/>
            <person name="Hugenholtz P."/>
            <person name="Polz M.F."/>
            <person name="Zhang T."/>
        </authorList>
    </citation>
    <scope>NUCLEOTIDE SEQUENCE</scope>
    <source>
        <strain evidence="1">HKST-UBA80</strain>
    </source>
</reference>
<gene>
    <name evidence="1" type="ORF">KDA10_03645</name>
</gene>